<dbReference type="EMBL" id="JAQOWY010000109">
    <property type="protein sequence ID" value="KAK1850857.1"/>
    <property type="molecule type" value="Genomic_DNA"/>
</dbReference>
<dbReference type="Gene3D" id="3.40.50.1580">
    <property type="entry name" value="Nucleoside phosphorylase domain"/>
    <property type="match status" value="1"/>
</dbReference>
<gene>
    <name evidence="2" type="ORF">CCHR01_06514</name>
</gene>
<dbReference type="InterPro" id="IPR000845">
    <property type="entry name" value="Nucleoside_phosphorylase_d"/>
</dbReference>
<organism evidence="2 3">
    <name type="scientific">Colletotrichum chrysophilum</name>
    <dbReference type="NCBI Taxonomy" id="1836956"/>
    <lineage>
        <taxon>Eukaryota</taxon>
        <taxon>Fungi</taxon>
        <taxon>Dikarya</taxon>
        <taxon>Ascomycota</taxon>
        <taxon>Pezizomycotina</taxon>
        <taxon>Sordariomycetes</taxon>
        <taxon>Hypocreomycetidae</taxon>
        <taxon>Glomerellales</taxon>
        <taxon>Glomerellaceae</taxon>
        <taxon>Colletotrichum</taxon>
        <taxon>Colletotrichum gloeosporioides species complex</taxon>
    </lineage>
</organism>
<dbReference type="PANTHER" id="PTHR46082:SF11">
    <property type="entry name" value="AAA+ ATPASE DOMAIN-CONTAINING PROTEIN-RELATED"/>
    <property type="match status" value="1"/>
</dbReference>
<evidence type="ECO:0000259" key="1">
    <source>
        <dbReference type="Pfam" id="PF01048"/>
    </source>
</evidence>
<dbReference type="InterPro" id="IPR035994">
    <property type="entry name" value="Nucleoside_phosphorylase_sf"/>
</dbReference>
<dbReference type="InterPro" id="IPR053137">
    <property type="entry name" value="NLR-like"/>
</dbReference>
<reference evidence="2" key="1">
    <citation type="submission" date="2023-01" db="EMBL/GenBank/DDBJ databases">
        <title>Colletotrichum chrysophilum M932 genome sequence.</title>
        <authorList>
            <person name="Baroncelli R."/>
        </authorList>
    </citation>
    <scope>NUCLEOTIDE SEQUENCE</scope>
    <source>
        <strain evidence="2">M932</strain>
    </source>
</reference>
<dbReference type="Proteomes" id="UP001243330">
    <property type="component" value="Unassembled WGS sequence"/>
</dbReference>
<name>A0AAD9ANJ4_9PEZI</name>
<evidence type="ECO:0000313" key="2">
    <source>
        <dbReference type="EMBL" id="KAK1850857.1"/>
    </source>
</evidence>
<comment type="caution">
    <text evidence="2">The sequence shown here is derived from an EMBL/GenBank/DDBJ whole genome shotgun (WGS) entry which is preliminary data.</text>
</comment>
<protein>
    <submittedName>
        <fullName evidence="2">Phosphorylase superfamily protein</fullName>
    </submittedName>
</protein>
<feature type="domain" description="Nucleoside phosphorylase" evidence="1">
    <location>
        <begin position="13"/>
        <end position="299"/>
    </location>
</feature>
<proteinExistence type="predicted"/>
<sequence>MPRRALQPEQYTVGWVCALPVELAAAQELLDELHDHLDAARTSAYVLGRVGRHNIVLASLPAGQTGTNSAAAVAIGIQRDFPSIHFGLMVGIGGGVPNADNDIRLGDVVVSQPQSTHGGVIQYDSGKSRPEKFERTGFLNAPPNVLLIAVAKLRAQQFRSQELLSRHRSRLKRLPHFARESAGQDLLYEPAYHHVGGSTCDNCSNEYLVKRLARKSQGTIVHYGTIASGNQVMRDGMSRDRLSSELGGVLCFEMEAAGLMNTFPCLVIRGICDYADSHKNKRWQPHAAIVAAAYAKELLSLVHAPETGPTLREIYDTNQAKAVKHVLDVNCKNGRPSIVRTSTHAHYSFLDSTCIFRFHPDASPPPCYQKAIPGYWKMVVTDSTIPGLAER</sequence>
<dbReference type="GO" id="GO:0009116">
    <property type="term" value="P:nucleoside metabolic process"/>
    <property type="evidence" value="ECO:0007669"/>
    <property type="project" value="InterPro"/>
</dbReference>
<dbReference type="GO" id="GO:0003824">
    <property type="term" value="F:catalytic activity"/>
    <property type="evidence" value="ECO:0007669"/>
    <property type="project" value="InterPro"/>
</dbReference>
<accession>A0AAD9ANJ4</accession>
<dbReference type="SUPFAM" id="SSF53167">
    <property type="entry name" value="Purine and uridine phosphorylases"/>
    <property type="match status" value="1"/>
</dbReference>
<dbReference type="AlphaFoldDB" id="A0AAD9ANJ4"/>
<dbReference type="Pfam" id="PF01048">
    <property type="entry name" value="PNP_UDP_1"/>
    <property type="match status" value="1"/>
</dbReference>
<dbReference type="PANTHER" id="PTHR46082">
    <property type="entry name" value="ATP/GTP-BINDING PROTEIN-RELATED"/>
    <property type="match status" value="1"/>
</dbReference>
<keyword evidence="3" id="KW-1185">Reference proteome</keyword>
<evidence type="ECO:0000313" key="3">
    <source>
        <dbReference type="Proteomes" id="UP001243330"/>
    </source>
</evidence>